<accession>A0A6S7FX71</accession>
<comment type="caution">
    <text evidence="1">The sequence shown here is derived from an EMBL/GenBank/DDBJ whole genome shotgun (WGS) entry which is preliminary data.</text>
</comment>
<organism evidence="1 2">
    <name type="scientific">Paramuricea clavata</name>
    <name type="common">Red gorgonian</name>
    <name type="synonym">Violescent sea-whip</name>
    <dbReference type="NCBI Taxonomy" id="317549"/>
    <lineage>
        <taxon>Eukaryota</taxon>
        <taxon>Metazoa</taxon>
        <taxon>Cnidaria</taxon>
        <taxon>Anthozoa</taxon>
        <taxon>Octocorallia</taxon>
        <taxon>Malacalcyonacea</taxon>
        <taxon>Plexauridae</taxon>
        <taxon>Paramuricea</taxon>
    </lineage>
</organism>
<feature type="non-terminal residue" evidence="1">
    <location>
        <position position="1"/>
    </location>
</feature>
<sequence>SICSSGETKFMFCIVDPELPCEQSPNTPASPLYGESLESEEFCFHGTAE</sequence>
<dbReference type="AlphaFoldDB" id="A0A6S7FX71"/>
<gene>
    <name evidence="1" type="ORF">PACLA_8A081787</name>
</gene>
<keyword evidence="2" id="KW-1185">Reference proteome</keyword>
<name>A0A6S7FX71_PARCT</name>
<dbReference type="Proteomes" id="UP001152795">
    <property type="component" value="Unassembled WGS sequence"/>
</dbReference>
<dbReference type="EMBL" id="CACRXK020000153">
    <property type="protein sequence ID" value="CAB3978930.1"/>
    <property type="molecule type" value="Genomic_DNA"/>
</dbReference>
<reference evidence="1" key="1">
    <citation type="submission" date="2020-04" db="EMBL/GenBank/DDBJ databases">
        <authorList>
            <person name="Alioto T."/>
            <person name="Alioto T."/>
            <person name="Gomez Garrido J."/>
        </authorList>
    </citation>
    <scope>NUCLEOTIDE SEQUENCE</scope>
    <source>
        <strain evidence="1">A484AB</strain>
    </source>
</reference>
<proteinExistence type="predicted"/>
<evidence type="ECO:0000313" key="1">
    <source>
        <dbReference type="EMBL" id="CAB3978930.1"/>
    </source>
</evidence>
<evidence type="ECO:0000313" key="2">
    <source>
        <dbReference type="Proteomes" id="UP001152795"/>
    </source>
</evidence>
<protein>
    <submittedName>
        <fullName evidence="1">Uncharacterized protein</fullName>
    </submittedName>
</protein>